<evidence type="ECO:0008006" key="4">
    <source>
        <dbReference type="Google" id="ProtNLM"/>
    </source>
</evidence>
<feature type="compositionally biased region" description="Polar residues" evidence="1">
    <location>
        <begin position="182"/>
        <end position="207"/>
    </location>
</feature>
<sequence length="662" mass="72960">METLELRFGYEPKTNSRALNEVLINLWKVTSNPHLELLEGNTTSNSYKRLNYRTWRLLNTNKPELMVEKSFTSILKSDTMLSDGVPAESQYLSKRTSLFSDTSKTTLFSHSSKSLNGSAGSPETTEISDISDISEEEDAVEEDDYYDSSEEEQEQEEVQEEVQEEKEEGKESVVRGEEPLKRSTTSFVRGFSPNNSSSISQFTTHLLQRNHEKNTKVFYIANSPSPPQKSGKSPSDLTPGHPTTSTEDEGRTRSDSLFQGNEERSRKQNGISSRRESCSSTDISENDNDNESEWLSVSSEDEQDTIQTKKQEELVFNKRVVDIPSHNIPITNGKSDIKDKSNSVGSGSYSQPRSLLSGLFLNKMADGDYGKPSLLKRASTSDVMRANNGERPSILFSKRHNSLINIGSNSVGRSGGGNENEMEPIVGISDFNVVKQPSLRSLSVNSNSTVNMIQEEEGGTGSFDNVPETLSSSLNKYSNSINGGSSSLSINNLLSKSSKNISGLFHSSRAGEIPTRRSFMNGLFTKRTADNDDDKSPSLGSDSGSGESKSSPTGVDSGSNKENKTNVNKQQIKQTVLVEGTSPNSAMEILHSIPKKTTTQSPKITKTGPYLSSELSESLKDSIKIDYKLGKIPLPEKIVKNINIEKVYIEDVDADDYHSKGW</sequence>
<feature type="compositionally biased region" description="Polar residues" evidence="1">
    <location>
        <begin position="268"/>
        <end position="283"/>
    </location>
</feature>
<protein>
    <recommendedName>
        <fullName evidence="4">Nitrogen regulatory protein areA GATA-like domain-containing protein</fullName>
    </recommendedName>
</protein>
<proteinExistence type="predicted"/>
<evidence type="ECO:0000313" key="3">
    <source>
        <dbReference type="Proteomes" id="UP001497600"/>
    </source>
</evidence>
<dbReference type="EMBL" id="OZ004256">
    <property type="protein sequence ID" value="CAK7902597.1"/>
    <property type="molecule type" value="Genomic_DNA"/>
</dbReference>
<organism evidence="2 3">
    <name type="scientific">[Candida] anglica</name>
    <dbReference type="NCBI Taxonomy" id="148631"/>
    <lineage>
        <taxon>Eukaryota</taxon>
        <taxon>Fungi</taxon>
        <taxon>Dikarya</taxon>
        <taxon>Ascomycota</taxon>
        <taxon>Saccharomycotina</taxon>
        <taxon>Pichiomycetes</taxon>
        <taxon>Debaryomycetaceae</taxon>
        <taxon>Kurtzmaniella</taxon>
    </lineage>
</organism>
<feature type="region of interest" description="Disordered" evidence="1">
    <location>
        <begin position="108"/>
        <end position="305"/>
    </location>
</feature>
<feature type="compositionally biased region" description="Polar residues" evidence="1">
    <location>
        <begin position="108"/>
        <end position="125"/>
    </location>
</feature>
<keyword evidence="3" id="KW-1185">Reference proteome</keyword>
<name>A0ABP0ECT6_9ASCO</name>
<feature type="compositionally biased region" description="Basic and acidic residues" evidence="1">
    <location>
        <begin position="527"/>
        <end position="536"/>
    </location>
</feature>
<gene>
    <name evidence="2" type="ORF">CAAN4_D00716</name>
</gene>
<dbReference type="Proteomes" id="UP001497600">
    <property type="component" value="Chromosome D"/>
</dbReference>
<accession>A0ABP0ECT6</accession>
<feature type="compositionally biased region" description="Basic and acidic residues" evidence="1">
    <location>
        <begin position="167"/>
        <end position="181"/>
    </location>
</feature>
<reference evidence="2 3" key="1">
    <citation type="submission" date="2024-01" db="EMBL/GenBank/DDBJ databases">
        <authorList>
            <consortium name="Genoscope - CEA"/>
            <person name="William W."/>
        </authorList>
    </citation>
    <scope>NUCLEOTIDE SEQUENCE [LARGE SCALE GENOMIC DNA]</scope>
    <source>
        <strain evidence="2 3">29B2s-10</strain>
    </source>
</reference>
<evidence type="ECO:0000256" key="1">
    <source>
        <dbReference type="SAM" id="MobiDB-lite"/>
    </source>
</evidence>
<feature type="region of interest" description="Disordered" evidence="1">
    <location>
        <begin position="526"/>
        <end position="573"/>
    </location>
</feature>
<evidence type="ECO:0000313" key="2">
    <source>
        <dbReference type="EMBL" id="CAK7902597.1"/>
    </source>
</evidence>
<feature type="compositionally biased region" description="Low complexity" evidence="1">
    <location>
        <begin position="537"/>
        <end position="554"/>
    </location>
</feature>
<feature type="compositionally biased region" description="Acidic residues" evidence="1">
    <location>
        <begin position="132"/>
        <end position="166"/>
    </location>
</feature>